<keyword evidence="1" id="KW-0812">Transmembrane</keyword>
<name>A0AAV0PRF5_9ROSI</name>
<keyword evidence="3" id="KW-1185">Reference proteome</keyword>
<dbReference type="EMBL" id="CAMGYJ010000009">
    <property type="protein sequence ID" value="CAI0473007.1"/>
    <property type="molecule type" value="Genomic_DNA"/>
</dbReference>
<accession>A0AAV0PRF5</accession>
<evidence type="ECO:0000256" key="1">
    <source>
        <dbReference type="SAM" id="Phobius"/>
    </source>
</evidence>
<sequence length="99" mass="11393">PRSSLVGVVQYSFSVKGSHLEIPIPLYLHFIFCIHSLSSFYHMGFFIPFSRFVHRLFPSFFLSHGFSFQCVGDPNMSVLICCQTRVIEVHTIIIISPQR</sequence>
<feature type="non-terminal residue" evidence="2">
    <location>
        <position position="1"/>
    </location>
</feature>
<dbReference type="Proteomes" id="UP001154282">
    <property type="component" value="Unassembled WGS sequence"/>
</dbReference>
<protein>
    <submittedName>
        <fullName evidence="2">Uncharacterized protein</fullName>
    </submittedName>
</protein>
<organism evidence="2 3">
    <name type="scientific">Linum tenue</name>
    <dbReference type="NCBI Taxonomy" id="586396"/>
    <lineage>
        <taxon>Eukaryota</taxon>
        <taxon>Viridiplantae</taxon>
        <taxon>Streptophyta</taxon>
        <taxon>Embryophyta</taxon>
        <taxon>Tracheophyta</taxon>
        <taxon>Spermatophyta</taxon>
        <taxon>Magnoliopsida</taxon>
        <taxon>eudicotyledons</taxon>
        <taxon>Gunneridae</taxon>
        <taxon>Pentapetalae</taxon>
        <taxon>rosids</taxon>
        <taxon>fabids</taxon>
        <taxon>Malpighiales</taxon>
        <taxon>Linaceae</taxon>
        <taxon>Linum</taxon>
    </lineage>
</organism>
<keyword evidence="1" id="KW-0472">Membrane</keyword>
<comment type="caution">
    <text evidence="2">The sequence shown here is derived from an EMBL/GenBank/DDBJ whole genome shotgun (WGS) entry which is preliminary data.</text>
</comment>
<keyword evidence="1" id="KW-1133">Transmembrane helix</keyword>
<dbReference type="AlphaFoldDB" id="A0AAV0PRF5"/>
<proteinExistence type="predicted"/>
<gene>
    <name evidence="2" type="ORF">LITE_LOCUS39481</name>
</gene>
<feature type="transmembrane region" description="Helical" evidence="1">
    <location>
        <begin position="26"/>
        <end position="47"/>
    </location>
</feature>
<evidence type="ECO:0000313" key="2">
    <source>
        <dbReference type="EMBL" id="CAI0473007.1"/>
    </source>
</evidence>
<reference evidence="2" key="1">
    <citation type="submission" date="2022-08" db="EMBL/GenBank/DDBJ databases">
        <authorList>
            <person name="Gutierrez-Valencia J."/>
        </authorList>
    </citation>
    <scope>NUCLEOTIDE SEQUENCE</scope>
</reference>
<evidence type="ECO:0000313" key="3">
    <source>
        <dbReference type="Proteomes" id="UP001154282"/>
    </source>
</evidence>